<gene>
    <name evidence="22" type="ORF">D9C73_009130</name>
</gene>
<dbReference type="Gene3D" id="2.60.40.10">
    <property type="entry name" value="Immunoglobulins"/>
    <property type="match status" value="3"/>
</dbReference>
<evidence type="ECO:0000256" key="12">
    <source>
        <dbReference type="ARBA" id="ARBA00023315"/>
    </source>
</evidence>
<dbReference type="GO" id="GO:0016020">
    <property type="term" value="C:membrane"/>
    <property type="evidence" value="ECO:0007669"/>
    <property type="project" value="UniProtKB-SubCell"/>
</dbReference>
<accession>A0A4U5UJS6</accession>
<dbReference type="InterPro" id="IPR036238">
    <property type="entry name" value="Transglutaminase_C_sf"/>
</dbReference>
<dbReference type="InterPro" id="IPR038765">
    <property type="entry name" value="Papain-like_cys_pep_sf"/>
</dbReference>
<dbReference type="GO" id="GO:0007399">
    <property type="term" value="P:nervous system development"/>
    <property type="evidence" value="ECO:0007669"/>
    <property type="project" value="UniProtKB-ARBA"/>
</dbReference>
<proteinExistence type="inferred from homology"/>
<evidence type="ECO:0000256" key="11">
    <source>
        <dbReference type="ARBA" id="ARBA00023288"/>
    </source>
</evidence>
<evidence type="ECO:0000313" key="23">
    <source>
        <dbReference type="Proteomes" id="UP000298787"/>
    </source>
</evidence>
<keyword evidence="8" id="KW-0472">Membrane</keyword>
<keyword evidence="10" id="KW-0417">Keratinization</keyword>
<protein>
    <recommendedName>
        <fullName evidence="15">Protein-glutamine gamma-glutamyltransferase K</fullName>
        <ecNumber evidence="13">2.3.2.13</ecNumber>
    </recommendedName>
    <alternativeName>
        <fullName evidence="18">Epidermal TGase</fullName>
    </alternativeName>
    <alternativeName>
        <fullName evidence="17">Transglutaminase K</fullName>
    </alternativeName>
    <alternativeName>
        <fullName evidence="16">Transglutaminase-1</fullName>
    </alternativeName>
</protein>
<dbReference type="SUPFAM" id="SSF81296">
    <property type="entry name" value="E set domains"/>
    <property type="match status" value="1"/>
</dbReference>
<dbReference type="Pfam" id="PF00927">
    <property type="entry name" value="Transglut_C"/>
    <property type="match status" value="2"/>
</dbReference>
<dbReference type="InterPro" id="IPR050779">
    <property type="entry name" value="Transglutaminase"/>
</dbReference>
<reference evidence="22 23" key="1">
    <citation type="submission" date="2019-01" db="EMBL/GenBank/DDBJ databases">
        <title>Genome Assembly of Collichthys lucidus.</title>
        <authorList>
            <person name="Cai M."/>
            <person name="Xiao S."/>
        </authorList>
    </citation>
    <scope>NUCLEOTIDE SEQUENCE [LARGE SCALE GENOMIC DNA]</scope>
    <source>
        <strain evidence="22">JT15FE1705JMU</strain>
        <tissue evidence="22">Muscle</tissue>
    </source>
</reference>
<evidence type="ECO:0000256" key="1">
    <source>
        <dbReference type="ARBA" id="ARBA00001913"/>
    </source>
</evidence>
<dbReference type="InterPro" id="IPR036985">
    <property type="entry name" value="Transglutaminase-like_sf"/>
</dbReference>
<dbReference type="FunFam" id="3.90.260.10:FF:000001">
    <property type="entry name" value="Protein-glutamine gamma-glutamyltransferase 2"/>
    <property type="match status" value="1"/>
</dbReference>
<dbReference type="Proteomes" id="UP000298787">
    <property type="component" value="Chromosome 8"/>
</dbReference>
<evidence type="ECO:0000256" key="8">
    <source>
        <dbReference type="ARBA" id="ARBA00023136"/>
    </source>
</evidence>
<evidence type="ECO:0000256" key="15">
    <source>
        <dbReference type="ARBA" id="ARBA00040559"/>
    </source>
</evidence>
<dbReference type="AlphaFoldDB" id="A0A4U5UJS6"/>
<keyword evidence="9" id="KW-0564">Palmitate</keyword>
<dbReference type="PANTHER" id="PTHR11590:SF49">
    <property type="entry name" value="PROTEIN-GLUTAMINE GAMMA-GLUTAMYLTRANSFERASE K"/>
    <property type="match status" value="1"/>
</dbReference>
<evidence type="ECO:0000256" key="3">
    <source>
        <dbReference type="ARBA" id="ARBA00005968"/>
    </source>
</evidence>
<keyword evidence="12" id="KW-0012">Acyltransferase</keyword>
<comment type="catalytic activity">
    <reaction evidence="20">
        <text>L-glutaminyl-[protein] + L-lysyl-[protein] = [protein]-L-lysyl-N(6)-5-L-glutamyl-[protein] + NH4(+)</text>
        <dbReference type="Rhea" id="RHEA:54816"/>
        <dbReference type="Rhea" id="RHEA-COMP:9752"/>
        <dbReference type="Rhea" id="RHEA-COMP:10207"/>
        <dbReference type="Rhea" id="RHEA-COMP:14005"/>
        <dbReference type="ChEBI" id="CHEBI:28938"/>
        <dbReference type="ChEBI" id="CHEBI:29969"/>
        <dbReference type="ChEBI" id="CHEBI:30011"/>
        <dbReference type="ChEBI" id="CHEBI:138370"/>
        <dbReference type="EC" id="2.3.2.13"/>
    </reaction>
</comment>
<dbReference type="Pfam" id="PF00868">
    <property type="entry name" value="Transglut_N"/>
    <property type="match status" value="1"/>
</dbReference>
<evidence type="ECO:0000259" key="21">
    <source>
        <dbReference type="SMART" id="SM00460"/>
    </source>
</evidence>
<dbReference type="FunFam" id="2.60.40.10:FF:000171">
    <property type="entry name" value="protein-glutamine gamma-glutamyltransferase 6"/>
    <property type="match status" value="1"/>
</dbReference>
<dbReference type="EMBL" id="CM014085">
    <property type="protein sequence ID" value="TKS75047.1"/>
    <property type="molecule type" value="Genomic_DNA"/>
</dbReference>
<evidence type="ECO:0000256" key="9">
    <source>
        <dbReference type="ARBA" id="ARBA00023139"/>
    </source>
</evidence>
<dbReference type="PANTHER" id="PTHR11590">
    <property type="entry name" value="PROTEIN-GLUTAMINE GAMMA-GLUTAMYLTRANSFERASE"/>
    <property type="match status" value="1"/>
</dbReference>
<keyword evidence="5 22" id="KW-0808">Transferase</keyword>
<keyword evidence="7" id="KW-0106">Calcium</keyword>
<dbReference type="EC" id="2.3.2.13" evidence="13"/>
<keyword evidence="6" id="KW-0479">Metal-binding</keyword>
<comment type="function">
    <text evidence="19">Catalyzes the cross-linking of proteins and the conjugation of polyamines to proteins. Responsible for cross-linking epidermal proteins during formation of the stratum corneum. Involved in cell proliferation.</text>
</comment>
<comment type="subunit">
    <text evidence="14">Interacts with PLAAT4.</text>
</comment>
<dbReference type="FunFam" id="2.60.40.10:FF:001143">
    <property type="entry name" value="Protein-glutamine gamma-glutamyltransferase K"/>
    <property type="match status" value="1"/>
</dbReference>
<feature type="domain" description="Transglutaminase-like" evidence="21">
    <location>
        <begin position="491"/>
        <end position="579"/>
    </location>
</feature>
<dbReference type="SUPFAM" id="SSF49309">
    <property type="entry name" value="Transglutaminase, two C-terminal domains"/>
    <property type="match status" value="2"/>
</dbReference>
<evidence type="ECO:0000256" key="10">
    <source>
        <dbReference type="ARBA" id="ARBA00023249"/>
    </source>
</evidence>
<dbReference type="InterPro" id="IPR013783">
    <property type="entry name" value="Ig-like_fold"/>
</dbReference>
<dbReference type="InterPro" id="IPR001102">
    <property type="entry name" value="Transglutaminase_N"/>
</dbReference>
<evidence type="ECO:0000256" key="6">
    <source>
        <dbReference type="ARBA" id="ARBA00022723"/>
    </source>
</evidence>
<dbReference type="Gene3D" id="3.90.260.10">
    <property type="entry name" value="Transglutaminase-like"/>
    <property type="match status" value="1"/>
</dbReference>
<dbReference type="SUPFAM" id="SSF54001">
    <property type="entry name" value="Cysteine proteinases"/>
    <property type="match status" value="1"/>
</dbReference>
<evidence type="ECO:0000256" key="19">
    <source>
        <dbReference type="ARBA" id="ARBA00045815"/>
    </source>
</evidence>
<keyword evidence="11" id="KW-0449">Lipoprotein</keyword>
<dbReference type="GO" id="GO:0003810">
    <property type="term" value="F:protein-glutamine gamma-glutamyltransferase activity"/>
    <property type="evidence" value="ECO:0007669"/>
    <property type="project" value="UniProtKB-EC"/>
</dbReference>
<dbReference type="InterPro" id="IPR002931">
    <property type="entry name" value="Transglutaminase-like"/>
</dbReference>
<evidence type="ECO:0000313" key="22">
    <source>
        <dbReference type="EMBL" id="TKS75047.1"/>
    </source>
</evidence>
<dbReference type="Pfam" id="PF01841">
    <property type="entry name" value="Transglut_core"/>
    <property type="match status" value="1"/>
</dbReference>
<evidence type="ECO:0000256" key="4">
    <source>
        <dbReference type="ARBA" id="ARBA00022553"/>
    </source>
</evidence>
<evidence type="ECO:0000256" key="14">
    <source>
        <dbReference type="ARBA" id="ARBA00038573"/>
    </source>
</evidence>
<evidence type="ECO:0000256" key="7">
    <source>
        <dbReference type="ARBA" id="ARBA00022837"/>
    </source>
</evidence>
<name>A0A4U5UJS6_COLLU</name>
<comment type="subcellular location">
    <subcellularLocation>
        <location evidence="2">Membrane</location>
        <topology evidence="2">Lipid-anchor</topology>
    </subcellularLocation>
</comment>
<evidence type="ECO:0000256" key="13">
    <source>
        <dbReference type="ARBA" id="ARBA00024222"/>
    </source>
</evidence>
<dbReference type="InterPro" id="IPR008958">
    <property type="entry name" value="Transglutaminase_C"/>
</dbReference>
<evidence type="ECO:0000256" key="2">
    <source>
        <dbReference type="ARBA" id="ARBA00004635"/>
    </source>
</evidence>
<dbReference type="SMART" id="SM00460">
    <property type="entry name" value="TGc"/>
    <property type="match status" value="1"/>
</dbReference>
<organism evidence="22 23">
    <name type="scientific">Collichthys lucidus</name>
    <name type="common">Big head croaker</name>
    <name type="synonym">Sciaena lucida</name>
    <dbReference type="NCBI Taxonomy" id="240159"/>
    <lineage>
        <taxon>Eukaryota</taxon>
        <taxon>Metazoa</taxon>
        <taxon>Chordata</taxon>
        <taxon>Craniata</taxon>
        <taxon>Vertebrata</taxon>
        <taxon>Euteleostomi</taxon>
        <taxon>Actinopterygii</taxon>
        <taxon>Neopterygii</taxon>
        <taxon>Teleostei</taxon>
        <taxon>Neoteleostei</taxon>
        <taxon>Acanthomorphata</taxon>
        <taxon>Eupercaria</taxon>
        <taxon>Sciaenidae</taxon>
        <taxon>Collichthys</taxon>
    </lineage>
</organism>
<dbReference type="GO" id="GO:0031424">
    <property type="term" value="P:keratinization"/>
    <property type="evidence" value="ECO:0007669"/>
    <property type="project" value="UniProtKB-KW"/>
</dbReference>
<comment type="similarity">
    <text evidence="3">Belongs to the transglutaminase superfamily. Transglutaminase family.</text>
</comment>
<dbReference type="STRING" id="240159.A0A4U5UJS6"/>
<sequence>MRRCGVSVTTLWRRWDSLSCAFQARASVAASRPSLTSAGAIPARTGKCLVVVTRRHPESVEASIRLLNMSAAAPDSRTPEPQWRSAVSWWWIPTYQCGTGWGLSLDAVQVLFNEQGPVKLHPKIPYKMPVEKHSFRDRDAVGRFPTVTFGFEEDAEEEEKEGSEENDAEKENACQRWLRKVCPCCYPTPNEDDVTDTLVTGIDDLDKENEANGGKPETGGASELDELLLKVQSIDLMKDKSGETRTEHHTNLYQSDNFIIRRGQNFKMWISLSRPFNPNTDKLHLELKTGPVPTVSKKTHVIVPLVEELQDDRWEAAIVKQDDRRIMLSVNSSPTAVIGRYQLVVETDCANGQAVSTHDPANDIYILFNPWCEGDPVFMDSEDERQEYVLNDIGRIYYGTQYQIGERTWNYGQFDDGILAACLFVLEKSGTPASGWSDPVNVVRVISAMTNSPDDRGVLEGNWSGDYSLGTSPTVWSGSVEILKEYHKNNGTPVKYGQCWAFAGVVTTGIPTRTVTNFSSAHDTDVSLTTDVYLDENLEPIDYLNTDSIWNFHVWNDCWMARPDLPAGNGGWQAVDATPQETSQGTFCCGPASLAAIRYGQVFLKHDTPFVFAEVNSDKIYWQKNIDGTFSKIYSEKKTMGHFISTKAVGSDERNDITHLYKHPEGSEAERIAVETACSYGSKAEAYSPPTAQDVSVEVTMKGKGPEMGGDAELSIVLRNSSSEQRTVHLHSQVAVMYYTGVHKATVRKDNTDVDLLPNEEKILEWSLVYKDYKDQLIDQAALMMTLSGRVRETQQVVATQFSFRLRTPDLVIKPIGTAVVGEKMAVEISFTNPLPQVLKAVIFHVEGLGLLTAQKINYGDIGSHASVSLTEHFVPTLPGPRKLLASLDCRQLTQVHGVTDITVEERKSNGAL</sequence>
<evidence type="ECO:0000256" key="5">
    <source>
        <dbReference type="ARBA" id="ARBA00022679"/>
    </source>
</evidence>
<evidence type="ECO:0000256" key="18">
    <source>
        <dbReference type="ARBA" id="ARBA00043229"/>
    </source>
</evidence>
<comment type="cofactor">
    <cofactor evidence="1">
        <name>Ca(2+)</name>
        <dbReference type="ChEBI" id="CHEBI:29108"/>
    </cofactor>
</comment>
<evidence type="ECO:0000256" key="17">
    <source>
        <dbReference type="ARBA" id="ARBA00041726"/>
    </source>
</evidence>
<evidence type="ECO:0000256" key="16">
    <source>
        <dbReference type="ARBA" id="ARBA00041651"/>
    </source>
</evidence>
<dbReference type="FunFam" id="2.60.40.10:FF:000090">
    <property type="entry name" value="Protein-glutamine gamma-glutamyltransferase 2"/>
    <property type="match status" value="1"/>
</dbReference>
<evidence type="ECO:0000256" key="20">
    <source>
        <dbReference type="ARBA" id="ARBA00051843"/>
    </source>
</evidence>
<dbReference type="GO" id="GO:0046872">
    <property type="term" value="F:metal ion binding"/>
    <property type="evidence" value="ECO:0007669"/>
    <property type="project" value="UniProtKB-KW"/>
</dbReference>
<dbReference type="InterPro" id="IPR014756">
    <property type="entry name" value="Ig_E-set"/>
</dbReference>
<keyword evidence="4" id="KW-0597">Phosphoprotein</keyword>
<keyword evidence="23" id="KW-1185">Reference proteome</keyword>